<name>A0AA88VCW7_9ASTE</name>
<feature type="region of interest" description="Disordered" evidence="3">
    <location>
        <begin position="39"/>
        <end position="73"/>
    </location>
</feature>
<dbReference type="EMBL" id="JAVXUP010002143">
    <property type="protein sequence ID" value="KAK3005333.1"/>
    <property type="molecule type" value="Genomic_DNA"/>
</dbReference>
<evidence type="ECO:0000313" key="4">
    <source>
        <dbReference type="EMBL" id="KAK3005333.1"/>
    </source>
</evidence>
<organism evidence="4 5">
    <name type="scientific">Escallonia herrerae</name>
    <dbReference type="NCBI Taxonomy" id="1293975"/>
    <lineage>
        <taxon>Eukaryota</taxon>
        <taxon>Viridiplantae</taxon>
        <taxon>Streptophyta</taxon>
        <taxon>Embryophyta</taxon>
        <taxon>Tracheophyta</taxon>
        <taxon>Spermatophyta</taxon>
        <taxon>Magnoliopsida</taxon>
        <taxon>eudicotyledons</taxon>
        <taxon>Gunneridae</taxon>
        <taxon>Pentapetalae</taxon>
        <taxon>asterids</taxon>
        <taxon>campanulids</taxon>
        <taxon>Escalloniales</taxon>
        <taxon>Escalloniaceae</taxon>
        <taxon>Escallonia</taxon>
    </lineage>
</organism>
<reference evidence="4" key="1">
    <citation type="submission" date="2022-12" db="EMBL/GenBank/DDBJ databases">
        <title>Draft genome assemblies for two species of Escallonia (Escalloniales).</title>
        <authorList>
            <person name="Chanderbali A."/>
            <person name="Dervinis C."/>
            <person name="Anghel I."/>
            <person name="Soltis D."/>
            <person name="Soltis P."/>
            <person name="Zapata F."/>
        </authorList>
    </citation>
    <scope>NUCLEOTIDE SEQUENCE</scope>
    <source>
        <strain evidence="4">UCBG64.0493</strain>
        <tissue evidence="4">Leaf</tissue>
    </source>
</reference>
<keyword evidence="2" id="KW-0611">Plant defense</keyword>
<dbReference type="AlphaFoldDB" id="A0AA88VCW7"/>
<evidence type="ECO:0000256" key="2">
    <source>
        <dbReference type="ARBA" id="ARBA00022821"/>
    </source>
</evidence>
<comment type="caution">
    <text evidence="4">The sequence shown here is derived from an EMBL/GenBank/DDBJ whole genome shotgun (WGS) entry which is preliminary data.</text>
</comment>
<comment type="similarity">
    <text evidence="1">Belongs to the brassicaceae elicitor peptide family.</text>
</comment>
<dbReference type="Pfam" id="PF17232">
    <property type="entry name" value="Pep1_7"/>
    <property type="match status" value="1"/>
</dbReference>
<accession>A0AA88VCW7</accession>
<evidence type="ECO:0000256" key="3">
    <source>
        <dbReference type="SAM" id="MobiDB-lite"/>
    </source>
</evidence>
<feature type="compositionally biased region" description="Low complexity" evidence="3">
    <location>
        <begin position="44"/>
        <end position="60"/>
    </location>
</feature>
<evidence type="ECO:0000313" key="5">
    <source>
        <dbReference type="Proteomes" id="UP001188597"/>
    </source>
</evidence>
<sequence>MEERQEELAQTPPVYSPHSLCYYLQEAVRALLKCFGLESKPEEPSSSDPPSTTDPTTSADDPPPRPSLSSGRGGSQLVKELMVDVLVTSTRLFLIISSLKLLENRSIAFKLDMDVASSVVPQMLFCPASFSRVVSLAKAL</sequence>
<gene>
    <name evidence="4" type="ORF">RJ639_015990</name>
</gene>
<evidence type="ECO:0000256" key="1">
    <source>
        <dbReference type="ARBA" id="ARBA00011021"/>
    </source>
</evidence>
<proteinExistence type="inferred from homology"/>
<dbReference type="GO" id="GO:0045087">
    <property type="term" value="P:innate immune response"/>
    <property type="evidence" value="ECO:0007669"/>
    <property type="project" value="InterPro"/>
</dbReference>
<dbReference type="InterPro" id="IPR035176">
    <property type="entry name" value="PEP"/>
</dbReference>
<dbReference type="Proteomes" id="UP001188597">
    <property type="component" value="Unassembled WGS sequence"/>
</dbReference>
<keyword evidence="5" id="KW-1185">Reference proteome</keyword>
<protein>
    <submittedName>
        <fullName evidence="4">Uncharacterized protein</fullName>
    </submittedName>
</protein>